<gene>
    <name evidence="1" type="ORF">S01H1_01501</name>
</gene>
<dbReference type="SUPFAM" id="SSF48452">
    <property type="entry name" value="TPR-like"/>
    <property type="match status" value="1"/>
</dbReference>
<dbReference type="Pfam" id="PF00515">
    <property type="entry name" value="TPR_1"/>
    <property type="match status" value="1"/>
</dbReference>
<dbReference type="InterPro" id="IPR011990">
    <property type="entry name" value="TPR-like_helical_dom_sf"/>
</dbReference>
<dbReference type="SMART" id="SM00028">
    <property type="entry name" value="TPR"/>
    <property type="match status" value="2"/>
</dbReference>
<sequence>MDKKEAKKLTKVGIKHYKQERYHEALECYNKVLAENPTFFRALLEKANALLKIGRIEEGRTFACISFMFNPGYEYSPKKREKYIKDLWTPKVKDYLIKNGLISESDSNQGKDSKLFY</sequence>
<protein>
    <submittedName>
        <fullName evidence="1">Uncharacterized protein</fullName>
    </submittedName>
</protein>
<dbReference type="AlphaFoldDB" id="X0SHW2"/>
<dbReference type="InterPro" id="IPR019734">
    <property type="entry name" value="TPR_rpt"/>
</dbReference>
<comment type="caution">
    <text evidence="1">The sequence shown here is derived from an EMBL/GenBank/DDBJ whole genome shotgun (WGS) entry which is preliminary data.</text>
</comment>
<reference evidence="1" key="1">
    <citation type="journal article" date="2014" name="Front. Microbiol.">
        <title>High frequency of phylogenetically diverse reductive dehalogenase-homologous genes in deep subseafloor sedimentary metagenomes.</title>
        <authorList>
            <person name="Kawai M."/>
            <person name="Futagami T."/>
            <person name="Toyoda A."/>
            <person name="Takaki Y."/>
            <person name="Nishi S."/>
            <person name="Hori S."/>
            <person name="Arai W."/>
            <person name="Tsubouchi T."/>
            <person name="Morono Y."/>
            <person name="Uchiyama I."/>
            <person name="Ito T."/>
            <person name="Fujiyama A."/>
            <person name="Inagaki F."/>
            <person name="Takami H."/>
        </authorList>
    </citation>
    <scope>NUCLEOTIDE SEQUENCE</scope>
    <source>
        <strain evidence="1">Expedition CK06-06</strain>
    </source>
</reference>
<dbReference type="PROSITE" id="PS50005">
    <property type="entry name" value="TPR"/>
    <property type="match status" value="1"/>
</dbReference>
<evidence type="ECO:0000313" key="1">
    <source>
        <dbReference type="EMBL" id="GAF80648.1"/>
    </source>
</evidence>
<dbReference type="Gene3D" id="1.25.40.10">
    <property type="entry name" value="Tetratricopeptide repeat domain"/>
    <property type="match status" value="1"/>
</dbReference>
<organism evidence="1">
    <name type="scientific">marine sediment metagenome</name>
    <dbReference type="NCBI Taxonomy" id="412755"/>
    <lineage>
        <taxon>unclassified sequences</taxon>
        <taxon>metagenomes</taxon>
        <taxon>ecological metagenomes</taxon>
    </lineage>
</organism>
<dbReference type="EMBL" id="BARS01000656">
    <property type="protein sequence ID" value="GAF80648.1"/>
    <property type="molecule type" value="Genomic_DNA"/>
</dbReference>
<name>X0SHW2_9ZZZZ</name>
<accession>X0SHW2</accession>
<proteinExistence type="predicted"/>